<evidence type="ECO:0000259" key="2">
    <source>
        <dbReference type="Pfam" id="PF00144"/>
    </source>
</evidence>
<dbReference type="AlphaFoldDB" id="A0A1M6A270"/>
<dbReference type="Gene3D" id="3.40.710.10">
    <property type="entry name" value="DD-peptidase/beta-lactamase superfamily"/>
    <property type="match status" value="1"/>
</dbReference>
<keyword evidence="1" id="KW-0802">TPR repeat</keyword>
<feature type="repeat" description="TPR" evidence="1">
    <location>
        <begin position="416"/>
        <end position="449"/>
    </location>
</feature>
<dbReference type="EMBL" id="FQYP01000001">
    <property type="protein sequence ID" value="SHI30604.1"/>
    <property type="molecule type" value="Genomic_DNA"/>
</dbReference>
<dbReference type="SUPFAM" id="SSF56601">
    <property type="entry name" value="beta-lactamase/transpeptidase-like"/>
    <property type="match status" value="1"/>
</dbReference>
<dbReference type="RefSeq" id="WP_073312366.1">
    <property type="nucleotide sequence ID" value="NZ_FQYP01000001.1"/>
</dbReference>
<dbReference type="PANTHER" id="PTHR43283">
    <property type="entry name" value="BETA-LACTAMASE-RELATED"/>
    <property type="match status" value="1"/>
</dbReference>
<sequence length="465" mass="53837">MTKYIIFILSVSFLGCNNIKKQETQPLLEYNKTIDSLMQISYKRGIFNGNVLVTRNDSIVYQNSFGYTDGSLTTELTKKSIFCPGSIAKEFVAVSIMMLIEKGELHLDDTLSQFDLDLPNWSEKVTIKHLLNYVGGLPQIDYDNVKNEKDILEDLQGVTSLLFEPGTDFNYNLNSIFLQQKIIEKVTKKTFQEFAKENIIIPLGMKDAVFDPDFDYPNRTRSFDIYKQNSLEVYMIKGILWTNIEDLNTWITALHHNKLISRESLKTLLKNQYFENKKAILGGTDDAYTMHRHGGESYQFGSVFISEFENDLNVILMSNHKNQVWEIGHSVFDIMKDKTFILPKKSIYREIRKKCLDNINEGIQYYYSLKESDHEIYSFENPNELNSLGYDLLSLKKVNQSIAIFKLAVSEFPNNANTYDSLGEAYFIDKQYDLALLNYKKSLELDPKNTNAEEMIKKIKNNIIK</sequence>
<name>A0A1M6A270_9FLAO</name>
<dbReference type="InterPro" id="IPR019734">
    <property type="entry name" value="TPR_rpt"/>
</dbReference>
<dbReference type="STRING" id="570521.SAMN04488508_10135"/>
<reference evidence="4" key="1">
    <citation type="submission" date="2016-11" db="EMBL/GenBank/DDBJ databases">
        <authorList>
            <person name="Varghese N."/>
            <person name="Submissions S."/>
        </authorList>
    </citation>
    <scope>NUCLEOTIDE SEQUENCE [LARGE SCALE GENOMIC DNA]</scope>
    <source>
        <strain evidence="4">DSM 22623</strain>
    </source>
</reference>
<dbReference type="Proteomes" id="UP000184432">
    <property type="component" value="Unassembled WGS sequence"/>
</dbReference>
<dbReference type="PROSITE" id="PS51257">
    <property type="entry name" value="PROKAR_LIPOPROTEIN"/>
    <property type="match status" value="1"/>
</dbReference>
<organism evidence="3 4">
    <name type="scientific">Aquimarina spongiae</name>
    <dbReference type="NCBI Taxonomy" id="570521"/>
    <lineage>
        <taxon>Bacteria</taxon>
        <taxon>Pseudomonadati</taxon>
        <taxon>Bacteroidota</taxon>
        <taxon>Flavobacteriia</taxon>
        <taxon>Flavobacteriales</taxon>
        <taxon>Flavobacteriaceae</taxon>
        <taxon>Aquimarina</taxon>
    </lineage>
</organism>
<feature type="domain" description="Beta-lactamase-related" evidence="2">
    <location>
        <begin position="33"/>
        <end position="321"/>
    </location>
</feature>
<dbReference type="InterPro" id="IPR050789">
    <property type="entry name" value="Diverse_Enzym_Activities"/>
</dbReference>
<dbReference type="PROSITE" id="PS50005">
    <property type="entry name" value="TPR"/>
    <property type="match status" value="1"/>
</dbReference>
<accession>A0A1M6A270</accession>
<keyword evidence="4" id="KW-1185">Reference proteome</keyword>
<dbReference type="SUPFAM" id="SSF48452">
    <property type="entry name" value="TPR-like"/>
    <property type="match status" value="1"/>
</dbReference>
<dbReference type="Gene3D" id="1.25.40.10">
    <property type="entry name" value="Tetratricopeptide repeat domain"/>
    <property type="match status" value="1"/>
</dbReference>
<evidence type="ECO:0000313" key="3">
    <source>
        <dbReference type="EMBL" id="SHI30604.1"/>
    </source>
</evidence>
<proteinExistence type="predicted"/>
<dbReference type="PANTHER" id="PTHR43283:SF3">
    <property type="entry name" value="BETA-LACTAMASE FAMILY PROTEIN (AFU_ORTHOLOGUE AFUA_5G07500)"/>
    <property type="match status" value="1"/>
</dbReference>
<dbReference type="OrthoDB" id="9793489at2"/>
<gene>
    <name evidence="3" type="ORF">SAMN04488508_10135</name>
</gene>
<evidence type="ECO:0000313" key="4">
    <source>
        <dbReference type="Proteomes" id="UP000184432"/>
    </source>
</evidence>
<evidence type="ECO:0000256" key="1">
    <source>
        <dbReference type="PROSITE-ProRule" id="PRU00339"/>
    </source>
</evidence>
<dbReference type="PROSITE" id="PS50293">
    <property type="entry name" value="TPR_REGION"/>
    <property type="match status" value="1"/>
</dbReference>
<dbReference type="InterPro" id="IPR012338">
    <property type="entry name" value="Beta-lactam/transpept-like"/>
</dbReference>
<dbReference type="InterPro" id="IPR001466">
    <property type="entry name" value="Beta-lactam-related"/>
</dbReference>
<dbReference type="Pfam" id="PF00144">
    <property type="entry name" value="Beta-lactamase"/>
    <property type="match status" value="1"/>
</dbReference>
<dbReference type="SMART" id="SM00028">
    <property type="entry name" value="TPR"/>
    <property type="match status" value="2"/>
</dbReference>
<dbReference type="InterPro" id="IPR011990">
    <property type="entry name" value="TPR-like_helical_dom_sf"/>
</dbReference>
<protein>
    <submittedName>
        <fullName evidence="3">CubicO group peptidase, beta-lactamase class C family</fullName>
    </submittedName>
</protein>